<evidence type="ECO:0000256" key="6">
    <source>
        <dbReference type="ARBA" id="ARBA00022939"/>
    </source>
</evidence>
<dbReference type="PROSITE" id="PS51682">
    <property type="entry name" value="SAM_OMT_I"/>
    <property type="match status" value="1"/>
</dbReference>
<dbReference type="AlphaFoldDB" id="A0A8B7Y3H1"/>
<accession>A0A8B7Y3H1</accession>
<dbReference type="SUPFAM" id="SSF53335">
    <property type="entry name" value="S-adenosyl-L-methionine-dependent methyltransferases"/>
    <property type="match status" value="1"/>
</dbReference>
<dbReference type="GO" id="GO:0042417">
    <property type="term" value="P:dopamine metabolic process"/>
    <property type="evidence" value="ECO:0007669"/>
    <property type="project" value="TreeGrafter"/>
</dbReference>
<keyword evidence="2" id="KW-0489">Methyltransferase</keyword>
<dbReference type="InterPro" id="IPR029063">
    <property type="entry name" value="SAM-dependent_MTases_sf"/>
</dbReference>
<keyword evidence="3" id="KW-0808">Transferase</keyword>
<dbReference type="Pfam" id="PF01596">
    <property type="entry name" value="Methyltransf_3"/>
    <property type="match status" value="1"/>
</dbReference>
<protein>
    <recommendedName>
        <fullName evidence="1">catechol O-methyltransferase</fullName>
        <ecNumber evidence="1">2.1.1.6</ecNumber>
    </recommendedName>
</protein>
<dbReference type="GO" id="GO:0032502">
    <property type="term" value="P:developmental process"/>
    <property type="evidence" value="ECO:0007669"/>
    <property type="project" value="TreeGrafter"/>
</dbReference>
<evidence type="ECO:0000256" key="2">
    <source>
        <dbReference type="ARBA" id="ARBA00022603"/>
    </source>
</evidence>
<keyword evidence="6" id="KW-0128">Catecholamine metabolism</keyword>
<dbReference type="GO" id="GO:0042424">
    <property type="term" value="P:catecholamine catabolic process"/>
    <property type="evidence" value="ECO:0007669"/>
    <property type="project" value="TreeGrafter"/>
</dbReference>
<comment type="similarity">
    <text evidence="7">Belongs to the class I-like SAM-binding methyltransferase superfamily. Cation-dependent O-methyltransferase family.</text>
</comment>
<keyword evidence="8" id="KW-1185">Reference proteome</keyword>
<keyword evidence="5" id="KW-0531">Neurotransmitter degradation</keyword>
<dbReference type="CDD" id="cd02440">
    <property type="entry name" value="AdoMet_MTases"/>
    <property type="match status" value="1"/>
</dbReference>
<dbReference type="Gene3D" id="3.40.50.150">
    <property type="entry name" value="Vaccinia Virus protein VP39"/>
    <property type="match status" value="1"/>
</dbReference>
<dbReference type="GO" id="GO:0032259">
    <property type="term" value="P:methylation"/>
    <property type="evidence" value="ECO:0007669"/>
    <property type="project" value="UniProtKB-KW"/>
</dbReference>
<gene>
    <name evidence="9" type="primary">LOC110976994</name>
</gene>
<dbReference type="EC" id="2.1.1.6" evidence="1"/>
<evidence type="ECO:0000256" key="1">
    <source>
        <dbReference type="ARBA" id="ARBA00012880"/>
    </source>
</evidence>
<evidence type="ECO:0000313" key="8">
    <source>
        <dbReference type="Proteomes" id="UP000694845"/>
    </source>
</evidence>
<evidence type="ECO:0000256" key="4">
    <source>
        <dbReference type="ARBA" id="ARBA00022691"/>
    </source>
</evidence>
<dbReference type="GeneID" id="110976994"/>
<proteinExistence type="inferred from homology"/>
<dbReference type="GO" id="GO:0016206">
    <property type="term" value="F:catechol O-methyltransferase activity"/>
    <property type="evidence" value="ECO:0007669"/>
    <property type="project" value="UniProtKB-EC"/>
</dbReference>
<evidence type="ECO:0000313" key="9">
    <source>
        <dbReference type="RefSeq" id="XP_022086441.1"/>
    </source>
</evidence>
<evidence type="ECO:0000256" key="7">
    <source>
        <dbReference type="ARBA" id="ARBA00023453"/>
    </source>
</evidence>
<dbReference type="PANTHER" id="PTHR43836:SF2">
    <property type="entry name" value="CATECHOL O-METHYLTRANSFERASE 1-RELATED"/>
    <property type="match status" value="1"/>
</dbReference>
<dbReference type="OMA" id="SWMPILG"/>
<sequence length="271" mass="30156">MLFNSILSLQCTRTELHSCTSKNSEGARNFCKLLHRTSSLVDIMSRPAAPLNPGFVAKAEKLLAHLKECVKEFEGDPTALLAVTDKYCYENCSMMHVGDKKGVIVWKIVNELAPKTCLELGTYCGYSAVLMASALPAESRYITVEAEEGSENVARQFIKLAGADVSEKITLIGGMSNDVIPKLREDFSVDTLDFVFIDHWKKLYLRDLKLLESHGLLRKGTVILADNVVYPGVPDYLEYVQSSEKYQTELIHSTVEYSDIEDALAKSVYLG</sequence>
<dbReference type="PANTHER" id="PTHR43836">
    <property type="entry name" value="CATECHOL O-METHYLTRANSFERASE 1-RELATED"/>
    <property type="match status" value="1"/>
</dbReference>
<dbReference type="InterPro" id="IPR002935">
    <property type="entry name" value="SAM_O-MeTrfase"/>
</dbReference>
<dbReference type="OrthoDB" id="186626at2759"/>
<evidence type="ECO:0000256" key="5">
    <source>
        <dbReference type="ARBA" id="ARBA00022867"/>
    </source>
</evidence>
<name>A0A8B7Y3H1_ACAPL</name>
<evidence type="ECO:0000256" key="3">
    <source>
        <dbReference type="ARBA" id="ARBA00022679"/>
    </source>
</evidence>
<dbReference type="RefSeq" id="XP_022086441.1">
    <property type="nucleotide sequence ID" value="XM_022230749.1"/>
</dbReference>
<keyword evidence="4" id="KW-0949">S-adenosyl-L-methionine</keyword>
<reference evidence="9" key="1">
    <citation type="submission" date="2025-08" db="UniProtKB">
        <authorList>
            <consortium name="RefSeq"/>
        </authorList>
    </citation>
    <scope>IDENTIFICATION</scope>
</reference>
<dbReference type="Proteomes" id="UP000694845">
    <property type="component" value="Unplaced"/>
</dbReference>
<organism evidence="8 9">
    <name type="scientific">Acanthaster planci</name>
    <name type="common">Crown-of-thorns starfish</name>
    <dbReference type="NCBI Taxonomy" id="133434"/>
    <lineage>
        <taxon>Eukaryota</taxon>
        <taxon>Metazoa</taxon>
        <taxon>Echinodermata</taxon>
        <taxon>Eleutherozoa</taxon>
        <taxon>Asterozoa</taxon>
        <taxon>Asteroidea</taxon>
        <taxon>Valvatacea</taxon>
        <taxon>Valvatida</taxon>
        <taxon>Acanthasteridae</taxon>
        <taxon>Acanthaster</taxon>
    </lineage>
</organism>
<dbReference type="KEGG" id="aplc:110976994"/>
<dbReference type="FunFam" id="3.40.50.150:FF:000054">
    <property type="entry name" value="Catechol O-methyltransferase"/>
    <property type="match status" value="1"/>
</dbReference>